<dbReference type="InParanoid" id="A0A165W1R8"/>
<dbReference type="Gene3D" id="1.20.58.340">
    <property type="entry name" value="Magnesium transport protein CorA, transmembrane region"/>
    <property type="match status" value="2"/>
</dbReference>
<gene>
    <name evidence="3" type="ORF">NEOLEDRAFT_1126102</name>
</gene>
<feature type="region of interest" description="Disordered" evidence="1">
    <location>
        <begin position="256"/>
        <end position="307"/>
    </location>
</feature>
<feature type="compositionally biased region" description="Basic and acidic residues" evidence="1">
    <location>
        <begin position="41"/>
        <end position="50"/>
    </location>
</feature>
<dbReference type="PANTHER" id="PTHR21535:SF90">
    <property type="entry name" value="CORA METAL ION TRANSPORTER"/>
    <property type="match status" value="1"/>
</dbReference>
<dbReference type="InterPro" id="IPR044089">
    <property type="entry name" value="Alr1-like"/>
</dbReference>
<evidence type="ECO:0000313" key="3">
    <source>
        <dbReference type="EMBL" id="KZT30534.1"/>
    </source>
</evidence>
<dbReference type="InterPro" id="IPR002523">
    <property type="entry name" value="MgTranspt_CorA/ZnTranspt_ZntB"/>
</dbReference>
<sequence>MSIELGLLSARNAAVHSRGNLSLSTEIPTVSGQDFALGADHPGEDSDIYRGEPPARPSSPDAHSVISSRSSTSSSSSGSSVIGRRLGAIAAVVEHAIARWARNNASISSSASSVSSDTSIRTLAKSVARRRRRRPSLAFIHDNLQSEREIAARLKAREEFRHTSREFTLYLPKSLCQTLATFEAKDKGGRRQPPDRVARTTSLPLVLHYLDAALKKSSKVHRNYDRPGISRPRLEHSGENDQLHLHRDYMLPNGLDPSIRGSSFPNVTIPNSARKGKHKEEGRAKQPVSSPSSSAYTSNHRSRPPPQRAWWIDVASPTWEDMKAFGQLLHIHPLTLEDILQQDPREKLELFPKLGYYFIVFKALESKKTQERCHRSQAVVTGDSHIPQGEDYVGEAMVYLVVFREGLVSFHFSDISDHTDHVRNKLLLLDEDVHVSNASSDWIAHGILDSIVDSFFPFQEGLEKEIESIEDLIFSDKHRTVTESFLPAVVAAETEGSESTEKAQDSPIIDEKQSAAVAFTRTRFALPTPTIPLMIRRLRRTLRSRILPQSKPTAERRTAVSAAVMTLRRIMKARRLFTTSTRLLSTKHEVVAQIKKRLLTESALPKVTGVGDEIEVAMYMGDVQDHILTLQHSLVHYERILVQLHQTYLSQHRVSVSTSKQGIDKAIMILSIISNAVLVCQVVIGIFSMNVTIPTNGHDPSSPYNWFYVVLVFLLVALCLFGHVVRLWWVGAKRKRSAILQKRNLTSSES</sequence>
<dbReference type="Proteomes" id="UP000076761">
    <property type="component" value="Unassembled WGS sequence"/>
</dbReference>
<feature type="region of interest" description="Disordered" evidence="1">
    <location>
        <begin position="218"/>
        <end position="240"/>
    </location>
</feature>
<dbReference type="AlphaFoldDB" id="A0A165W1R8"/>
<keyword evidence="2" id="KW-0472">Membrane</keyword>
<keyword evidence="4" id="KW-1185">Reference proteome</keyword>
<dbReference type="Pfam" id="PF01544">
    <property type="entry name" value="CorA"/>
    <property type="match status" value="2"/>
</dbReference>
<name>A0A165W1R8_9AGAM</name>
<keyword evidence="2" id="KW-0812">Transmembrane</keyword>
<dbReference type="GO" id="GO:0010961">
    <property type="term" value="P:intracellular magnesium ion homeostasis"/>
    <property type="evidence" value="ECO:0007669"/>
    <property type="project" value="TreeGrafter"/>
</dbReference>
<dbReference type="GO" id="GO:0015095">
    <property type="term" value="F:magnesium ion transmembrane transporter activity"/>
    <property type="evidence" value="ECO:0007669"/>
    <property type="project" value="InterPro"/>
</dbReference>
<dbReference type="GO" id="GO:0016020">
    <property type="term" value="C:membrane"/>
    <property type="evidence" value="ECO:0007669"/>
    <property type="project" value="InterPro"/>
</dbReference>
<feature type="transmembrane region" description="Helical" evidence="2">
    <location>
        <begin position="667"/>
        <end position="687"/>
    </location>
</feature>
<evidence type="ECO:0000256" key="2">
    <source>
        <dbReference type="SAM" id="Phobius"/>
    </source>
</evidence>
<evidence type="ECO:0008006" key="5">
    <source>
        <dbReference type="Google" id="ProtNLM"/>
    </source>
</evidence>
<dbReference type="OrthoDB" id="29879at2759"/>
<dbReference type="PANTHER" id="PTHR21535">
    <property type="entry name" value="MAGNESIUM AND COBALT TRANSPORT PROTEIN/MITOCHONDRIAL IMPORT INNER MEMBRANE TRANSLOCASE SUBUNIT TIM8"/>
    <property type="match status" value="1"/>
</dbReference>
<dbReference type="EMBL" id="KV425551">
    <property type="protein sequence ID" value="KZT30534.1"/>
    <property type="molecule type" value="Genomic_DNA"/>
</dbReference>
<dbReference type="STRING" id="1314782.A0A165W1R8"/>
<evidence type="ECO:0000256" key="1">
    <source>
        <dbReference type="SAM" id="MobiDB-lite"/>
    </source>
</evidence>
<organism evidence="3 4">
    <name type="scientific">Neolentinus lepideus HHB14362 ss-1</name>
    <dbReference type="NCBI Taxonomy" id="1314782"/>
    <lineage>
        <taxon>Eukaryota</taxon>
        <taxon>Fungi</taxon>
        <taxon>Dikarya</taxon>
        <taxon>Basidiomycota</taxon>
        <taxon>Agaricomycotina</taxon>
        <taxon>Agaricomycetes</taxon>
        <taxon>Gloeophyllales</taxon>
        <taxon>Gloeophyllaceae</taxon>
        <taxon>Neolentinus</taxon>
    </lineage>
</organism>
<protein>
    <recommendedName>
        <fullName evidence="5">Cora-domain-containing protein</fullName>
    </recommendedName>
</protein>
<dbReference type="Gene3D" id="3.30.460.20">
    <property type="entry name" value="CorA soluble domain-like"/>
    <property type="match status" value="1"/>
</dbReference>
<evidence type="ECO:0000313" key="4">
    <source>
        <dbReference type="Proteomes" id="UP000076761"/>
    </source>
</evidence>
<proteinExistence type="predicted"/>
<dbReference type="CDD" id="cd12829">
    <property type="entry name" value="Alr1p-like"/>
    <property type="match status" value="1"/>
</dbReference>
<dbReference type="InterPro" id="IPR045861">
    <property type="entry name" value="CorA_cytoplasmic_dom"/>
</dbReference>
<dbReference type="SUPFAM" id="SSF143865">
    <property type="entry name" value="CorA soluble domain-like"/>
    <property type="match status" value="1"/>
</dbReference>
<feature type="compositionally biased region" description="Polar residues" evidence="1">
    <location>
        <begin position="260"/>
        <end position="271"/>
    </location>
</feature>
<accession>A0A165W1R8</accession>
<feature type="region of interest" description="Disordered" evidence="1">
    <location>
        <begin position="33"/>
        <end position="80"/>
    </location>
</feature>
<keyword evidence="2" id="KW-1133">Transmembrane helix</keyword>
<feature type="transmembrane region" description="Helical" evidence="2">
    <location>
        <begin position="707"/>
        <end position="729"/>
    </location>
</feature>
<reference evidence="3 4" key="1">
    <citation type="journal article" date="2016" name="Mol. Biol. Evol.">
        <title>Comparative Genomics of Early-Diverging Mushroom-Forming Fungi Provides Insights into the Origins of Lignocellulose Decay Capabilities.</title>
        <authorList>
            <person name="Nagy L.G."/>
            <person name="Riley R."/>
            <person name="Tritt A."/>
            <person name="Adam C."/>
            <person name="Daum C."/>
            <person name="Floudas D."/>
            <person name="Sun H."/>
            <person name="Yadav J.S."/>
            <person name="Pangilinan J."/>
            <person name="Larsson K.H."/>
            <person name="Matsuura K."/>
            <person name="Barry K."/>
            <person name="Labutti K."/>
            <person name="Kuo R."/>
            <person name="Ohm R.A."/>
            <person name="Bhattacharya S.S."/>
            <person name="Shirouzu T."/>
            <person name="Yoshinaga Y."/>
            <person name="Martin F.M."/>
            <person name="Grigoriev I.V."/>
            <person name="Hibbett D.S."/>
        </authorList>
    </citation>
    <scope>NUCLEOTIDE SEQUENCE [LARGE SCALE GENOMIC DNA]</scope>
    <source>
        <strain evidence="3 4">HHB14362 ss-1</strain>
    </source>
</reference>
<feature type="compositionally biased region" description="Low complexity" evidence="1">
    <location>
        <begin position="64"/>
        <end position="80"/>
    </location>
</feature>